<evidence type="ECO:0000259" key="1">
    <source>
        <dbReference type="Pfam" id="PF18167"/>
    </source>
</evidence>
<dbReference type="InterPro" id="IPR040829">
    <property type="entry name" value="Cap16_NUDIX"/>
</dbReference>
<dbReference type="Proteomes" id="UP001596220">
    <property type="component" value="Unassembled WGS sequence"/>
</dbReference>
<dbReference type="Pfam" id="PF18167">
    <property type="entry name" value="Sa_NUDIX"/>
    <property type="match status" value="1"/>
</dbReference>
<reference evidence="3" key="1">
    <citation type="journal article" date="2019" name="Int. J. Syst. Evol. Microbiol.">
        <title>The Global Catalogue of Microorganisms (GCM) 10K type strain sequencing project: providing services to taxonomists for standard genome sequencing and annotation.</title>
        <authorList>
            <consortium name="The Broad Institute Genomics Platform"/>
            <consortium name="The Broad Institute Genome Sequencing Center for Infectious Disease"/>
            <person name="Wu L."/>
            <person name="Ma J."/>
        </authorList>
    </citation>
    <scope>NUCLEOTIDE SEQUENCE [LARGE SCALE GENOMIC DNA]</scope>
    <source>
        <strain evidence="3">CGMCC 4.7246</strain>
    </source>
</reference>
<keyword evidence="3" id="KW-1185">Reference proteome</keyword>
<comment type="caution">
    <text evidence="2">The sequence shown here is derived from an EMBL/GenBank/DDBJ whole genome shotgun (WGS) entry which is preliminary data.</text>
</comment>
<dbReference type="EMBL" id="JBHSQO010000001">
    <property type="protein sequence ID" value="MFC6087834.1"/>
    <property type="molecule type" value="Genomic_DNA"/>
</dbReference>
<sequence>MRISFSALLRVQDDDRYVLFHSRTRPGVCGPPGGVIKYLPPATQLLDEFGFQRERTPPEVEVAGMDLRGVLPPGSVRRFLAWFATGAFREHADDCLRRELLEEVGEVGLGSLGAYPDELSFAHVRTVVEGPAPVPGKPFRQLRRFEVYDLVTGNKAGLRVTRDLVDAGRDPDQPNVISVGQDDIRHGRQGRMLIAPQSAFLMGGTRLAPDLPPVR</sequence>
<evidence type="ECO:0000313" key="2">
    <source>
        <dbReference type="EMBL" id="MFC6087834.1"/>
    </source>
</evidence>
<name>A0ABW1NWX9_9PSEU</name>
<evidence type="ECO:0000313" key="3">
    <source>
        <dbReference type="Proteomes" id="UP001596220"/>
    </source>
</evidence>
<feature type="domain" description="CD-NTase-associated protein 16 NUDIX" evidence="1">
    <location>
        <begin position="1"/>
        <end position="186"/>
    </location>
</feature>
<proteinExistence type="predicted"/>
<accession>A0ABW1NWX9</accession>
<organism evidence="2 3">
    <name type="scientific">Saccharothrix lopnurensis</name>
    <dbReference type="NCBI Taxonomy" id="1670621"/>
    <lineage>
        <taxon>Bacteria</taxon>
        <taxon>Bacillati</taxon>
        <taxon>Actinomycetota</taxon>
        <taxon>Actinomycetes</taxon>
        <taxon>Pseudonocardiales</taxon>
        <taxon>Pseudonocardiaceae</taxon>
        <taxon>Saccharothrix</taxon>
    </lineage>
</organism>
<dbReference type="RefSeq" id="WP_380631789.1">
    <property type="nucleotide sequence ID" value="NZ_JBHSQO010000001.1"/>
</dbReference>
<protein>
    <recommendedName>
        <fullName evidence="1">CD-NTase-associated protein 16 NUDIX domain-containing protein</fullName>
    </recommendedName>
</protein>
<gene>
    <name evidence="2" type="ORF">ACFP3R_00960</name>
</gene>